<accession>A0A833S5M0</accession>
<keyword evidence="4" id="KW-0862">Zinc</keyword>
<dbReference type="EMBL" id="WNWW01000191">
    <property type="protein sequence ID" value="KAF3428941.1"/>
    <property type="molecule type" value="Genomic_DNA"/>
</dbReference>
<evidence type="ECO:0000256" key="5">
    <source>
        <dbReference type="PROSITE-ProRule" id="PRU00288"/>
    </source>
</evidence>
<organism evidence="8 9">
    <name type="scientific">Frieseomelitta varia</name>
    <dbReference type="NCBI Taxonomy" id="561572"/>
    <lineage>
        <taxon>Eukaryota</taxon>
        <taxon>Metazoa</taxon>
        <taxon>Ecdysozoa</taxon>
        <taxon>Arthropoda</taxon>
        <taxon>Hexapoda</taxon>
        <taxon>Insecta</taxon>
        <taxon>Pterygota</taxon>
        <taxon>Neoptera</taxon>
        <taxon>Endopterygota</taxon>
        <taxon>Hymenoptera</taxon>
        <taxon>Apocrita</taxon>
        <taxon>Aculeata</taxon>
        <taxon>Apoidea</taxon>
        <taxon>Anthophila</taxon>
        <taxon>Apidae</taxon>
        <taxon>Frieseomelitta</taxon>
    </lineage>
</organism>
<dbReference type="Proteomes" id="UP000655588">
    <property type="component" value="Unassembled WGS sequence"/>
</dbReference>
<dbReference type="PANTHER" id="PTHR45705">
    <property type="entry name" value="FI20236P1"/>
    <property type="match status" value="1"/>
</dbReference>
<dbReference type="CDD" id="cd08839">
    <property type="entry name" value="ArfGap_SMAP"/>
    <property type="match status" value="1"/>
</dbReference>
<name>A0A833S5M0_9HYME</name>
<dbReference type="InterPro" id="IPR001164">
    <property type="entry name" value="ArfGAP_dom"/>
</dbReference>
<keyword evidence="2" id="KW-0479">Metal-binding</keyword>
<evidence type="ECO:0000256" key="4">
    <source>
        <dbReference type="ARBA" id="ARBA00022833"/>
    </source>
</evidence>
<feature type="compositionally biased region" description="Low complexity" evidence="6">
    <location>
        <begin position="196"/>
        <end position="205"/>
    </location>
</feature>
<feature type="region of interest" description="Disordered" evidence="6">
    <location>
        <begin position="468"/>
        <end position="498"/>
    </location>
</feature>
<sequence length="498" mass="54701">MTSRLEKERSKQIQEKCQNLLIEMLRDEDNKYCVDCDAKGSCLYIYVCFLGPRWASWNLGIFLCIRCAGIHRNLGVHISKVKSVNLDTWTPEQVVSLQQMGNSRARAVYEANLPDSFRRPQTVCSLESFIRAKYEHKKYIAREWVPPPLPKVNWDKELDEEAERQRRRKKENSKSSNNQAILPPVKKPEVVPQLPKPKSSISPKPNRANNSATLDLLGLDAPTTNQTNVNGAGDDIFSSFLSAPPASVSSTSSSISNTTTNASTTVSKSEEESFFDQPAPSPQEKNKMSKDSILALYGTPSNQQSTMFAVPGGMYAQQSNVQYKQLPAVVPFGQQTSFPNQQSSLTQLNQLPTQMSVTPNQLPISQNQITVNSASLGPVASNSLGNCIHVGQINQMNGVPNPAITMQSQMVMQLGQSNINSNNGWSGMLTQNLQPAPGNNPFFNLTSQQQQQSVAFGSQLPQQMTQLSLGGTNFSNTPGKSTATTGLPGQTLSTNLWQ</sequence>
<dbReference type="SMART" id="SM00105">
    <property type="entry name" value="ArfGap"/>
    <property type="match status" value="1"/>
</dbReference>
<feature type="compositionally biased region" description="Low complexity" evidence="6">
    <location>
        <begin position="247"/>
        <end position="267"/>
    </location>
</feature>
<keyword evidence="9" id="KW-1185">Reference proteome</keyword>
<evidence type="ECO:0000256" key="2">
    <source>
        <dbReference type="ARBA" id="ARBA00022723"/>
    </source>
</evidence>
<evidence type="ECO:0000256" key="3">
    <source>
        <dbReference type="ARBA" id="ARBA00022771"/>
    </source>
</evidence>
<dbReference type="InterPro" id="IPR037278">
    <property type="entry name" value="ARFGAP/RecO"/>
</dbReference>
<feature type="region of interest" description="Disordered" evidence="6">
    <location>
        <begin position="163"/>
        <end position="211"/>
    </location>
</feature>
<dbReference type="GO" id="GO:0005096">
    <property type="term" value="F:GTPase activator activity"/>
    <property type="evidence" value="ECO:0007669"/>
    <property type="project" value="UniProtKB-KW"/>
</dbReference>
<evidence type="ECO:0000259" key="7">
    <source>
        <dbReference type="PROSITE" id="PS50115"/>
    </source>
</evidence>
<dbReference type="SUPFAM" id="SSF57863">
    <property type="entry name" value="ArfGap/RecO-like zinc finger"/>
    <property type="match status" value="1"/>
</dbReference>
<dbReference type="AlphaFoldDB" id="A0A833S5M0"/>
<dbReference type="PANTHER" id="PTHR45705:SF1">
    <property type="entry name" value="FI20236P1"/>
    <property type="match status" value="1"/>
</dbReference>
<dbReference type="InterPro" id="IPR044732">
    <property type="entry name" value="ArfGAP_SMAP1-like"/>
</dbReference>
<dbReference type="PRINTS" id="PR00405">
    <property type="entry name" value="REVINTRACTNG"/>
</dbReference>
<evidence type="ECO:0000313" key="8">
    <source>
        <dbReference type="EMBL" id="KAF3428941.1"/>
    </source>
</evidence>
<evidence type="ECO:0000313" key="9">
    <source>
        <dbReference type="Proteomes" id="UP000655588"/>
    </source>
</evidence>
<feature type="domain" description="Arf-GAP" evidence="7">
    <location>
        <begin position="19"/>
        <end position="147"/>
    </location>
</feature>
<evidence type="ECO:0000256" key="1">
    <source>
        <dbReference type="ARBA" id="ARBA00022468"/>
    </source>
</evidence>
<dbReference type="GO" id="GO:0008270">
    <property type="term" value="F:zinc ion binding"/>
    <property type="evidence" value="ECO:0007669"/>
    <property type="project" value="UniProtKB-KW"/>
</dbReference>
<comment type="caution">
    <text evidence="8">The sequence shown here is derived from an EMBL/GenBank/DDBJ whole genome shotgun (WGS) entry which is preliminary data.</text>
</comment>
<feature type="region of interest" description="Disordered" evidence="6">
    <location>
        <begin position="247"/>
        <end position="287"/>
    </location>
</feature>
<dbReference type="Gene3D" id="1.10.220.150">
    <property type="entry name" value="Arf GTPase activating protein"/>
    <property type="match status" value="1"/>
</dbReference>
<protein>
    <recommendedName>
        <fullName evidence="7">Arf-GAP domain-containing protein</fullName>
    </recommendedName>
</protein>
<dbReference type="InterPro" id="IPR038508">
    <property type="entry name" value="ArfGAP_dom_sf"/>
</dbReference>
<dbReference type="Pfam" id="PF01412">
    <property type="entry name" value="ArfGap"/>
    <property type="match status" value="1"/>
</dbReference>
<reference evidence="8" key="1">
    <citation type="submission" date="2019-11" db="EMBL/GenBank/DDBJ databases">
        <title>The nuclear and mitochondrial genomes of Frieseomelitta varia - a highly eusocial stingless bee (Meliponini) with a permanently sterile worker caste.</title>
        <authorList>
            <person name="Freitas F.C.P."/>
            <person name="Lourenco A.P."/>
            <person name="Nunes F.M.F."/>
            <person name="Paschoal A.R."/>
            <person name="Abreu F.C.P."/>
            <person name="Barbin F.O."/>
            <person name="Bataglia L."/>
            <person name="Cardoso-Junior C.A.M."/>
            <person name="Cervoni M.S."/>
            <person name="Silva S.R."/>
            <person name="Dalarmi F."/>
            <person name="Del Lama M.A."/>
            <person name="Depintor T.S."/>
            <person name="Ferreira K.M."/>
            <person name="Goria P.S."/>
            <person name="Jaskot M.C."/>
            <person name="Lago D.C."/>
            <person name="Luna-Lucena D."/>
            <person name="Moda L.M."/>
            <person name="Nascimento L."/>
            <person name="Pedrino M."/>
            <person name="Rabico F.O."/>
            <person name="Sanches F.C."/>
            <person name="Santos D.E."/>
            <person name="Santos C.G."/>
            <person name="Vieira J."/>
            <person name="Lopes T.F."/>
            <person name="Barchuk A.R."/>
            <person name="Hartfelder K."/>
            <person name="Simoes Z.L.P."/>
            <person name="Bitondi M.M.G."/>
            <person name="Pinheiro D.G."/>
        </authorList>
    </citation>
    <scope>NUCLEOTIDE SEQUENCE</scope>
    <source>
        <strain evidence="8">USP_RPSP 00005682</strain>
        <tissue evidence="8">Whole individual</tissue>
    </source>
</reference>
<evidence type="ECO:0000256" key="6">
    <source>
        <dbReference type="SAM" id="MobiDB-lite"/>
    </source>
</evidence>
<dbReference type="GO" id="GO:0005737">
    <property type="term" value="C:cytoplasm"/>
    <property type="evidence" value="ECO:0007669"/>
    <property type="project" value="TreeGrafter"/>
</dbReference>
<proteinExistence type="predicted"/>
<gene>
    <name evidence="8" type="ORF">E2986_00139</name>
</gene>
<keyword evidence="3 5" id="KW-0863">Zinc-finger</keyword>
<dbReference type="InterPro" id="IPR051718">
    <property type="entry name" value="ARF_GTPase-activating"/>
</dbReference>
<dbReference type="PROSITE" id="PS50115">
    <property type="entry name" value="ARFGAP"/>
    <property type="match status" value="1"/>
</dbReference>
<dbReference type="FunFam" id="1.10.220.150:FF:000009">
    <property type="entry name" value="stromal membrane-associated protein 1 isoform X1"/>
    <property type="match status" value="1"/>
</dbReference>
<keyword evidence="1" id="KW-0343">GTPase activation</keyword>